<evidence type="ECO:0000313" key="3">
    <source>
        <dbReference type="Proteomes" id="UP000288805"/>
    </source>
</evidence>
<evidence type="ECO:0000313" key="2">
    <source>
        <dbReference type="EMBL" id="RVW13807.1"/>
    </source>
</evidence>
<dbReference type="AlphaFoldDB" id="A0A438BS83"/>
<name>A0A438BS83_VITVI</name>
<proteinExistence type="predicted"/>
<sequence length="201" mass="23256">MHILSLQIMNKLLETAAKNKYRDKIEAFDTSSFHVPNSNCSKEWYYRNVRENPASVSHGTIYDTDREDGRNIVLLGVEDVIVSLNEHIKRPEEIYMEAKNGLLFHCSSNRNERAVPSGVNQHTCEPIFQHHLAFKFFAIALLFVLCSSFISLLIIFALLTSKYQYKDFVTYFALQQLPSYVVLVKATFQNVPERLYNEDPL</sequence>
<organism evidence="2 3">
    <name type="scientific">Vitis vinifera</name>
    <name type="common">Grape</name>
    <dbReference type="NCBI Taxonomy" id="29760"/>
    <lineage>
        <taxon>Eukaryota</taxon>
        <taxon>Viridiplantae</taxon>
        <taxon>Streptophyta</taxon>
        <taxon>Embryophyta</taxon>
        <taxon>Tracheophyta</taxon>
        <taxon>Spermatophyta</taxon>
        <taxon>Magnoliopsida</taxon>
        <taxon>eudicotyledons</taxon>
        <taxon>Gunneridae</taxon>
        <taxon>Pentapetalae</taxon>
        <taxon>rosids</taxon>
        <taxon>Vitales</taxon>
        <taxon>Vitaceae</taxon>
        <taxon>Viteae</taxon>
        <taxon>Vitis</taxon>
    </lineage>
</organism>
<feature type="transmembrane region" description="Helical" evidence="1">
    <location>
        <begin position="136"/>
        <end position="159"/>
    </location>
</feature>
<gene>
    <name evidence="2" type="ORF">CK203_083608</name>
</gene>
<keyword evidence="1" id="KW-0812">Transmembrane</keyword>
<evidence type="ECO:0000256" key="1">
    <source>
        <dbReference type="SAM" id="Phobius"/>
    </source>
</evidence>
<dbReference type="Proteomes" id="UP000288805">
    <property type="component" value="Unassembled WGS sequence"/>
</dbReference>
<keyword evidence="1" id="KW-1133">Transmembrane helix</keyword>
<protein>
    <submittedName>
        <fullName evidence="2">Uncharacterized protein</fullName>
    </submittedName>
</protein>
<accession>A0A438BS83</accession>
<dbReference type="EMBL" id="QGNW01002645">
    <property type="protein sequence ID" value="RVW13807.1"/>
    <property type="molecule type" value="Genomic_DNA"/>
</dbReference>
<reference evidence="2 3" key="1">
    <citation type="journal article" date="2018" name="PLoS Genet.">
        <title>Population sequencing reveals clonal diversity and ancestral inbreeding in the grapevine cultivar Chardonnay.</title>
        <authorList>
            <person name="Roach M.J."/>
            <person name="Johnson D.L."/>
            <person name="Bohlmann J."/>
            <person name="van Vuuren H.J."/>
            <person name="Jones S.J."/>
            <person name="Pretorius I.S."/>
            <person name="Schmidt S.A."/>
            <person name="Borneman A.R."/>
        </authorList>
    </citation>
    <scope>NUCLEOTIDE SEQUENCE [LARGE SCALE GENOMIC DNA]</scope>
    <source>
        <strain evidence="3">cv. Chardonnay</strain>
        <tissue evidence="2">Leaf</tissue>
    </source>
</reference>
<comment type="caution">
    <text evidence="2">The sequence shown here is derived from an EMBL/GenBank/DDBJ whole genome shotgun (WGS) entry which is preliminary data.</text>
</comment>
<keyword evidence="1" id="KW-0472">Membrane</keyword>